<dbReference type="Proteomes" id="UP001154265">
    <property type="component" value="Unassembled WGS sequence"/>
</dbReference>
<dbReference type="InterPro" id="IPR021336">
    <property type="entry name" value="DUF2949"/>
</dbReference>
<name>A0ABT6EZ58_9SYNE</name>
<proteinExistence type="predicted"/>
<reference evidence="1" key="1">
    <citation type="journal article" date="2022" name="Genome Biol. Evol.">
        <title>A New Gene Family Diagnostic for Intracellular Biomineralization of Amorphous Ca Carbonates by Cyanobacteria.</title>
        <authorList>
            <person name="Benzerara K."/>
            <person name="Duprat E."/>
            <person name="Bitard-Feildel T."/>
            <person name="Caumes G."/>
            <person name="Cassier-Chauvat C."/>
            <person name="Chauvat F."/>
            <person name="Dezi M."/>
            <person name="Diop S.I."/>
            <person name="Gaschignard G."/>
            <person name="Gorgen S."/>
            <person name="Gugger M."/>
            <person name="Lopez-Garcia P."/>
            <person name="Millet M."/>
            <person name="Skouri-Panet F."/>
            <person name="Moreira D."/>
            <person name="Callebaut I."/>
        </authorList>
    </citation>
    <scope>NUCLEOTIDE SEQUENCE</scope>
    <source>
        <strain evidence="1">G9</strain>
    </source>
</reference>
<dbReference type="RefSeq" id="WP_277866614.1">
    <property type="nucleotide sequence ID" value="NZ_JAKKUT010000002.1"/>
</dbReference>
<organism evidence="1 2">
    <name type="scientific">Candidatus Synechococcus calcipolaris G9</name>
    <dbReference type="NCBI Taxonomy" id="1497997"/>
    <lineage>
        <taxon>Bacteria</taxon>
        <taxon>Bacillati</taxon>
        <taxon>Cyanobacteriota</taxon>
        <taxon>Cyanophyceae</taxon>
        <taxon>Synechococcales</taxon>
        <taxon>Synechococcaceae</taxon>
        <taxon>Synechococcus</taxon>
    </lineage>
</organism>
<evidence type="ECO:0000313" key="2">
    <source>
        <dbReference type="Proteomes" id="UP001154265"/>
    </source>
</evidence>
<evidence type="ECO:0000313" key="1">
    <source>
        <dbReference type="EMBL" id="MDG2990710.1"/>
    </source>
</evidence>
<accession>A0ABT6EZ58</accession>
<reference evidence="1" key="2">
    <citation type="submission" date="2022-01" db="EMBL/GenBank/DDBJ databases">
        <authorList>
            <person name="Zivanovic Y."/>
            <person name="Moreira D."/>
            <person name="Lopez-Garcia P."/>
        </authorList>
    </citation>
    <scope>NUCLEOTIDE SEQUENCE</scope>
    <source>
        <strain evidence="1">G9</strain>
    </source>
</reference>
<comment type="caution">
    <text evidence="1">The sequence shown here is derived from an EMBL/GenBank/DDBJ whole genome shotgun (WGS) entry which is preliminary data.</text>
</comment>
<gene>
    <name evidence="1" type="ORF">L3556_07150</name>
</gene>
<dbReference type="EMBL" id="JAKKUT010000002">
    <property type="protein sequence ID" value="MDG2990710.1"/>
    <property type="molecule type" value="Genomic_DNA"/>
</dbReference>
<sequence>MREPTQLVDYLEQELSLAPATIQMALKQWQEHRGPLPIILWQYGFITLEQLDKIFDFIETKER</sequence>
<dbReference type="Pfam" id="PF11165">
    <property type="entry name" value="DUF2949"/>
    <property type="match status" value="1"/>
</dbReference>
<keyword evidence="2" id="KW-1185">Reference proteome</keyword>
<protein>
    <submittedName>
        <fullName evidence="1">DUF2949 domain-containing protein</fullName>
    </submittedName>
</protein>